<dbReference type="Proteomes" id="UP000070080">
    <property type="component" value="Unassembled WGS sequence"/>
</dbReference>
<protein>
    <submittedName>
        <fullName evidence="1">Uncharacterized protein</fullName>
    </submittedName>
</protein>
<dbReference type="AlphaFoldDB" id="A0A133YB31"/>
<proteinExistence type="predicted"/>
<comment type="caution">
    <text evidence="1">The sequence shown here is derived from an EMBL/GenBank/DDBJ whole genome shotgun (WGS) entry which is preliminary data.</text>
</comment>
<sequence>MVEQPGIQKTLQEAVYIDDGKIKIENEGKLIILAGRLEPEV</sequence>
<organism evidence="1 2">
    <name type="scientific">Amygdalobacter nucleatus</name>
    <dbReference type="NCBI Taxonomy" id="3029274"/>
    <lineage>
        <taxon>Bacteria</taxon>
        <taxon>Bacillati</taxon>
        <taxon>Bacillota</taxon>
        <taxon>Clostridia</taxon>
        <taxon>Eubacteriales</taxon>
        <taxon>Oscillospiraceae</taxon>
        <taxon>Amygdalobacter</taxon>
    </lineage>
</organism>
<name>A0A133YB31_9FIRM</name>
<evidence type="ECO:0000313" key="1">
    <source>
        <dbReference type="EMBL" id="KXB40396.1"/>
    </source>
</evidence>
<evidence type="ECO:0000313" key="2">
    <source>
        <dbReference type="Proteomes" id="UP000070080"/>
    </source>
</evidence>
<accession>A0A133YB31</accession>
<dbReference type="STRING" id="1497955.HMPREF1872_00856"/>
<gene>
    <name evidence="1" type="ORF">HMPREF1872_00856</name>
</gene>
<keyword evidence="2" id="KW-1185">Reference proteome</keyword>
<reference evidence="2" key="1">
    <citation type="submission" date="2016-01" db="EMBL/GenBank/DDBJ databases">
        <authorList>
            <person name="Mitreva M."/>
            <person name="Pepin K.H."/>
            <person name="Mihindukulasuriya K.A."/>
            <person name="Fulton R."/>
            <person name="Fronick C."/>
            <person name="O'Laughlin M."/>
            <person name="Miner T."/>
            <person name="Herter B."/>
            <person name="Rosa B.A."/>
            <person name="Cordes M."/>
            <person name="Tomlinson C."/>
            <person name="Wollam A."/>
            <person name="Palsikar V.B."/>
            <person name="Mardis E.R."/>
            <person name="Wilson R.K."/>
        </authorList>
    </citation>
    <scope>NUCLEOTIDE SEQUENCE [LARGE SCALE GENOMIC DNA]</scope>
    <source>
        <strain evidence="2">KA00274</strain>
    </source>
</reference>
<dbReference type="EMBL" id="LSCV01000029">
    <property type="protein sequence ID" value="KXB40396.1"/>
    <property type="molecule type" value="Genomic_DNA"/>
</dbReference>